<dbReference type="PANTHER" id="PTHR11691">
    <property type="entry name" value="TYPE I INTERFERON"/>
    <property type="match status" value="1"/>
</dbReference>
<dbReference type="InterPro" id="IPR009079">
    <property type="entry name" value="4_helix_cytokine-like_core"/>
</dbReference>
<evidence type="ECO:0000256" key="11">
    <source>
        <dbReference type="SAM" id="SignalP"/>
    </source>
</evidence>
<dbReference type="InterPro" id="IPR000471">
    <property type="entry name" value="Interferon_alpha/beta/delta"/>
</dbReference>
<dbReference type="GO" id="GO:0009893">
    <property type="term" value="P:positive regulation of metabolic process"/>
    <property type="evidence" value="ECO:0007669"/>
    <property type="project" value="UniProtKB-ARBA"/>
</dbReference>
<evidence type="ECO:0000256" key="1">
    <source>
        <dbReference type="ARBA" id="ARBA00004613"/>
    </source>
</evidence>
<organism evidence="12 13">
    <name type="scientific">Galemys pyrenaicus</name>
    <name type="common">Iberian desman</name>
    <name type="synonym">Pyrenean desman</name>
    <dbReference type="NCBI Taxonomy" id="202257"/>
    <lineage>
        <taxon>Eukaryota</taxon>
        <taxon>Metazoa</taxon>
        <taxon>Chordata</taxon>
        <taxon>Craniata</taxon>
        <taxon>Vertebrata</taxon>
        <taxon>Euteleostomi</taxon>
        <taxon>Mammalia</taxon>
        <taxon>Eutheria</taxon>
        <taxon>Laurasiatheria</taxon>
        <taxon>Eulipotyphla</taxon>
        <taxon>Talpidae</taxon>
        <taxon>Galemys</taxon>
    </lineage>
</organism>
<evidence type="ECO:0000256" key="6">
    <source>
        <dbReference type="ARBA" id="ARBA00022729"/>
    </source>
</evidence>
<dbReference type="GO" id="GO:0071359">
    <property type="term" value="P:cellular response to dsRNA"/>
    <property type="evidence" value="ECO:0007669"/>
    <property type="project" value="UniProtKB-ARBA"/>
</dbReference>
<comment type="similarity">
    <text evidence="2 10">Belongs to the alpha/beta interferon family.</text>
</comment>
<dbReference type="GO" id="GO:0098586">
    <property type="term" value="P:cellular response to virus"/>
    <property type="evidence" value="ECO:0007669"/>
    <property type="project" value="UniProtKB-ARBA"/>
</dbReference>
<keyword evidence="9" id="KW-0325">Glycoprotein</keyword>
<evidence type="ECO:0000256" key="9">
    <source>
        <dbReference type="ARBA" id="ARBA00023180"/>
    </source>
</evidence>
<dbReference type="Proteomes" id="UP000700334">
    <property type="component" value="Unassembled WGS sequence"/>
</dbReference>
<evidence type="ECO:0000256" key="5">
    <source>
        <dbReference type="ARBA" id="ARBA00022525"/>
    </source>
</evidence>
<name>A0A8J6DTI4_GALPY</name>
<keyword evidence="8" id="KW-1015">Disulfide bond</keyword>
<reference evidence="12" key="1">
    <citation type="journal article" date="2021" name="Evol. Appl.">
        <title>The genome of the Pyrenean desman and the effects of bottlenecks and inbreeding on the genomic landscape of an endangered species.</title>
        <authorList>
            <person name="Escoda L."/>
            <person name="Castresana J."/>
        </authorList>
    </citation>
    <scope>NUCLEOTIDE SEQUENCE</scope>
    <source>
        <strain evidence="12">IBE-C5619</strain>
    </source>
</reference>
<evidence type="ECO:0000313" key="12">
    <source>
        <dbReference type="EMBL" id="KAG8521332.1"/>
    </source>
</evidence>
<keyword evidence="6 11" id="KW-0732">Signal</keyword>
<dbReference type="EMBL" id="JAGFMF010011478">
    <property type="protein sequence ID" value="KAG8521332.1"/>
    <property type="molecule type" value="Genomic_DNA"/>
</dbReference>
<dbReference type="GO" id="GO:0005615">
    <property type="term" value="C:extracellular space"/>
    <property type="evidence" value="ECO:0007669"/>
    <property type="project" value="UniProtKB-KW"/>
</dbReference>
<keyword evidence="5" id="KW-0964">Secreted</keyword>
<keyword evidence="13" id="KW-1185">Reference proteome</keyword>
<evidence type="ECO:0000256" key="7">
    <source>
        <dbReference type="ARBA" id="ARBA00023118"/>
    </source>
</evidence>
<dbReference type="GO" id="GO:0051241">
    <property type="term" value="P:negative regulation of multicellular organismal process"/>
    <property type="evidence" value="ECO:0007669"/>
    <property type="project" value="UniProtKB-ARBA"/>
</dbReference>
<dbReference type="GO" id="GO:0002683">
    <property type="term" value="P:negative regulation of immune system process"/>
    <property type="evidence" value="ECO:0007669"/>
    <property type="project" value="UniProtKB-ARBA"/>
</dbReference>
<evidence type="ECO:0000256" key="3">
    <source>
        <dbReference type="ARBA" id="ARBA00011245"/>
    </source>
</evidence>
<dbReference type="PRINTS" id="PR00266">
    <property type="entry name" value="INTERFERONAB"/>
</dbReference>
<dbReference type="SUPFAM" id="SSF47266">
    <property type="entry name" value="4-helical cytokines"/>
    <property type="match status" value="2"/>
</dbReference>
<evidence type="ECO:0000313" key="13">
    <source>
        <dbReference type="Proteomes" id="UP000700334"/>
    </source>
</evidence>
<dbReference type="PROSITE" id="PS00252">
    <property type="entry name" value="INTERFERON_A_B_D"/>
    <property type="match status" value="1"/>
</dbReference>
<comment type="subcellular location">
    <subcellularLocation>
        <location evidence="1">Secreted</location>
    </subcellularLocation>
</comment>
<dbReference type="Gene3D" id="1.20.1250.10">
    <property type="match status" value="2"/>
</dbReference>
<dbReference type="FunFam" id="1.20.1250.10:FF:000026">
    <property type="entry name" value="Interferon beta"/>
    <property type="match status" value="1"/>
</dbReference>
<dbReference type="SMART" id="SM00076">
    <property type="entry name" value="IFabd"/>
    <property type="match status" value="2"/>
</dbReference>
<gene>
    <name evidence="12" type="ORF">J0S82_018557</name>
</gene>
<dbReference type="OrthoDB" id="8922121at2759"/>
<dbReference type="GO" id="GO:0005126">
    <property type="term" value="F:cytokine receptor binding"/>
    <property type="evidence" value="ECO:0007669"/>
    <property type="project" value="InterPro"/>
</dbReference>
<comment type="caution">
    <text evidence="12">The sequence shown here is derived from an EMBL/GenBank/DDBJ whole genome shotgun (WGS) entry which is preliminary data.</text>
</comment>
<dbReference type="AlphaFoldDB" id="A0A8J6DTI4"/>
<proteinExistence type="inferred from homology"/>
<sequence length="316" mass="36562">MVSPISVLLTLVLLCYSPACSLGCDLPPRHSSLEAFTLLNQMGRLLIPSCLEVRNDFQFPQTLVDGSRFEKTEAMVIMCEVLQQILNLFSTNDTLKAWDERLLDKFLSKLYQQLDDLETCLEKEWKVGLSPAGGKDPGMLVKNYFQGITLSMNYNLLRFQQRTSNLESQRILKRLNGSLTDCLEQRMSSTLPEEVKHPPRLQKEDAILVIYKMLLQIFVIFDRNYASTGWDESIVEKLFANIHGQIKQLKPFVDELQEKDKFTWASKTTHKLNKYYASLLLYLQDNEYSSCAWVIIKTKISRNIYFLNKLTNYLSN</sequence>
<feature type="chain" id="PRO_5035216414" evidence="11">
    <location>
        <begin position="24"/>
        <end position="316"/>
    </location>
</feature>
<dbReference type="GO" id="GO:0006955">
    <property type="term" value="P:immune response"/>
    <property type="evidence" value="ECO:0007669"/>
    <property type="project" value="UniProtKB-ARBA"/>
</dbReference>
<dbReference type="GO" id="GO:0005125">
    <property type="term" value="F:cytokine activity"/>
    <property type="evidence" value="ECO:0007669"/>
    <property type="project" value="UniProtKB-KW"/>
</dbReference>
<accession>A0A8J6DTI4</accession>
<keyword evidence="4 10" id="KW-0202">Cytokine</keyword>
<feature type="signal peptide" evidence="11">
    <location>
        <begin position="1"/>
        <end position="23"/>
    </location>
</feature>
<evidence type="ECO:0000256" key="4">
    <source>
        <dbReference type="ARBA" id="ARBA00022514"/>
    </source>
</evidence>
<protein>
    <submittedName>
        <fullName evidence="12">Interferon beta</fullName>
    </submittedName>
</protein>
<dbReference type="GO" id="GO:0051607">
    <property type="term" value="P:defense response to virus"/>
    <property type="evidence" value="ECO:0007669"/>
    <property type="project" value="UniProtKB-KW"/>
</dbReference>
<evidence type="ECO:0000256" key="2">
    <source>
        <dbReference type="ARBA" id="ARBA00011033"/>
    </source>
</evidence>
<dbReference type="GO" id="GO:0045321">
    <property type="term" value="P:leukocyte activation"/>
    <property type="evidence" value="ECO:0007669"/>
    <property type="project" value="UniProtKB-ARBA"/>
</dbReference>
<comment type="subunit">
    <text evidence="3">Monomer.</text>
</comment>
<evidence type="ECO:0000256" key="10">
    <source>
        <dbReference type="RuleBase" id="RU000436"/>
    </source>
</evidence>
<keyword evidence="7 10" id="KW-0051">Antiviral defense</keyword>
<dbReference type="Pfam" id="PF00143">
    <property type="entry name" value="Interferon"/>
    <property type="match status" value="2"/>
</dbReference>
<dbReference type="PANTHER" id="PTHR11691:SF36">
    <property type="entry name" value="IFN-CHI1"/>
    <property type="match status" value="1"/>
</dbReference>
<evidence type="ECO:0000256" key="8">
    <source>
        <dbReference type="ARBA" id="ARBA00023157"/>
    </source>
</evidence>